<evidence type="ECO:0000313" key="2">
    <source>
        <dbReference type="Proteomes" id="UP000322915"/>
    </source>
</evidence>
<protein>
    <submittedName>
        <fullName evidence="1">Uncharacterized protein</fullName>
    </submittedName>
</protein>
<dbReference type="EMBL" id="SEUJ01000074">
    <property type="protein sequence ID" value="KAA1152975.1"/>
    <property type="molecule type" value="Genomic_DNA"/>
</dbReference>
<gene>
    <name evidence="1" type="ORF">EU509_14750</name>
</gene>
<sequence length="335" mass="38170">MKSLVYFDHNILNAMVRDGEDKIAKDIKRENLLPVYSDENLDEISISVNRKEQFLDLYTRLGAWHLQLPVDSSFTTTEQFLVSKKSPHERLIELTEAREGYENIGNSNLDFLSLFYGSGEGKLPSEIALESLNEAENIFIEQLRDPELDIPAFSHFKKQAQEGLAKIKNLKGDIVESYRELDERAKIGSLTEQAQEEIGIGPVQLNNITSPDAINKIWSLVGPHYGPHDLSIDDYLKRLESFNPNGSRALPEIVNRANGIYNLLNVFGYHRDEGLSKAKRMRASFSDMTHVGYALICKRFYCNDKRMKLKAQAIYEHLNVKVEIYTSEPNGNNKA</sequence>
<dbReference type="Proteomes" id="UP000322915">
    <property type="component" value="Unassembled WGS sequence"/>
</dbReference>
<reference evidence="1 2" key="1">
    <citation type="submission" date="2019-01" db="EMBL/GenBank/DDBJ databases">
        <title>Genome sequences of marine Pseudoalteromonas species.</title>
        <authorList>
            <person name="Boraston A.B."/>
            <person name="Hehemann J.-H."/>
            <person name="Vickers C.J."/>
            <person name="Salama-Alber O."/>
            <person name="Abe K."/>
            <person name="Hettle A.J."/>
        </authorList>
    </citation>
    <scope>NUCLEOTIDE SEQUENCE [LARGE SCALE GENOMIC DNA]</scope>
    <source>
        <strain evidence="1 2">PS47</strain>
    </source>
</reference>
<proteinExistence type="predicted"/>
<comment type="caution">
    <text evidence="1">The sequence shown here is derived from an EMBL/GenBank/DDBJ whole genome shotgun (WGS) entry which is preliminary data.</text>
</comment>
<keyword evidence="2" id="KW-1185">Reference proteome</keyword>
<evidence type="ECO:0000313" key="1">
    <source>
        <dbReference type="EMBL" id="KAA1152975.1"/>
    </source>
</evidence>
<accession>A0ABQ6RG16</accession>
<name>A0ABQ6RG16_9GAMM</name>
<organism evidence="1 2">
    <name type="scientific">Pseudoalteromonas fuliginea</name>
    <dbReference type="NCBI Taxonomy" id="1872678"/>
    <lineage>
        <taxon>Bacteria</taxon>
        <taxon>Pseudomonadati</taxon>
        <taxon>Pseudomonadota</taxon>
        <taxon>Gammaproteobacteria</taxon>
        <taxon>Alteromonadales</taxon>
        <taxon>Pseudoalteromonadaceae</taxon>
        <taxon>Pseudoalteromonas</taxon>
    </lineage>
</organism>
<dbReference type="RefSeq" id="WP_149606388.1">
    <property type="nucleotide sequence ID" value="NZ_SEUJ01000074.1"/>
</dbReference>